<gene>
    <name evidence="2" type="ORF">K505DRAFT_251938</name>
</gene>
<feature type="transmembrane region" description="Helical" evidence="1">
    <location>
        <begin position="12"/>
        <end position="39"/>
    </location>
</feature>
<feature type="transmembrane region" description="Helical" evidence="1">
    <location>
        <begin position="80"/>
        <end position="104"/>
    </location>
</feature>
<sequence length="875" mass="96177">MFKVEDLTVGTVAGLIAAGVFVIHFLVPTIFPLILIGLLGNENSAATWSVTARSLHSSHWPSFLRTDSAGMQGVRGSVRLISSFQVLVLLLLTVASIVTPLGLYETIFPQSGLTEEIFSYAEDSTSMGIGTLPRRNDFGLARSCQGIVPKVCPWSDTVLPEGFNRSSPSDYDRRIPRNITEIYSAGLSKLERTVSSVFDIQWRTYKKVLQSRSMKDNQQYLVGDYRHLSQLVLNDAWEAVSGLLVNTKTGGIGFRNHTAPPPLPYGSAWSEDLLFIEPETECVDLNITMDFNIPYSDDDRNVVENLVITDRGGFANINKEIPSFDKTKAWASPNLRDRAYFAAWFSNVNTMFYLNITNPKTREFSTRFQYLNSTVGAQFPISSDVSFGEFGVRYDQLMLQGEYGAFLVSLTISPLTNGSIPRNSLYPNPFKISTSDFDGIPSACSGSNSSSFANISNTAVSCGMMYGAARRKDGSASLFFDPGSEWTMPLYTCASASKALIKSVQFRYNGTQGLQSLEIVDVKPKEYGNEDDKPLWAVENLKMRLQDVNPIWGITLPEHENQPWISTARQEYLYLPGIAPSDFGSKGSISPTQPNQNLAGVDFYQRIMALTYWTDGEAYGSLRLPDYTGRTNLAMYNRWQELSRNASTAAGIVNLIWTDISANAVVGTRSQLPLEPLQNLAQRDEPTTIIKVPITVYTRQVRFHIYYGIPAFLVLTLFAIVLLTAIVFMLLGRTSPSRMRTFLDQTSAGRVLTTFLYTNDCAPGAPRADWIRAVGRKRIDLSGLYPRGTDATLGQPLNSGFASAGFPASPVGSALYGKLDEAAISLNNLPPQHYSPVGHGGGGTAPSYYGQAPQESYTYVAPGEGISNAHGAGYT</sequence>
<feature type="transmembrane region" description="Helical" evidence="1">
    <location>
        <begin position="705"/>
        <end position="731"/>
    </location>
</feature>
<evidence type="ECO:0000313" key="3">
    <source>
        <dbReference type="Proteomes" id="UP000799757"/>
    </source>
</evidence>
<proteinExistence type="predicted"/>
<reference evidence="2" key="1">
    <citation type="journal article" date="2020" name="Stud. Mycol.">
        <title>101 Dothideomycetes genomes: a test case for predicting lifestyles and emergence of pathogens.</title>
        <authorList>
            <person name="Haridas S."/>
            <person name="Albert R."/>
            <person name="Binder M."/>
            <person name="Bloem J."/>
            <person name="Labutti K."/>
            <person name="Salamov A."/>
            <person name="Andreopoulos B."/>
            <person name="Baker S."/>
            <person name="Barry K."/>
            <person name="Bills G."/>
            <person name="Bluhm B."/>
            <person name="Cannon C."/>
            <person name="Castanera R."/>
            <person name="Culley D."/>
            <person name="Daum C."/>
            <person name="Ezra D."/>
            <person name="Gonzalez J."/>
            <person name="Henrissat B."/>
            <person name="Kuo A."/>
            <person name="Liang C."/>
            <person name="Lipzen A."/>
            <person name="Lutzoni F."/>
            <person name="Magnuson J."/>
            <person name="Mondo S."/>
            <person name="Nolan M."/>
            <person name="Ohm R."/>
            <person name="Pangilinan J."/>
            <person name="Park H.-J."/>
            <person name="Ramirez L."/>
            <person name="Alfaro M."/>
            <person name="Sun H."/>
            <person name="Tritt A."/>
            <person name="Yoshinaga Y."/>
            <person name="Zwiers L.-H."/>
            <person name="Turgeon B."/>
            <person name="Goodwin S."/>
            <person name="Spatafora J."/>
            <person name="Crous P."/>
            <person name="Grigoriev I."/>
        </authorList>
    </citation>
    <scope>NUCLEOTIDE SEQUENCE</scope>
    <source>
        <strain evidence="2">CBS 109.77</strain>
    </source>
</reference>
<evidence type="ECO:0000256" key="1">
    <source>
        <dbReference type="SAM" id="Phobius"/>
    </source>
</evidence>
<dbReference type="Proteomes" id="UP000799757">
    <property type="component" value="Unassembled WGS sequence"/>
</dbReference>
<accession>A0A6A6X1M2</accession>
<keyword evidence="1" id="KW-1133">Transmembrane helix</keyword>
<organism evidence="2 3">
    <name type="scientific">Melanomma pulvis-pyrius CBS 109.77</name>
    <dbReference type="NCBI Taxonomy" id="1314802"/>
    <lineage>
        <taxon>Eukaryota</taxon>
        <taxon>Fungi</taxon>
        <taxon>Dikarya</taxon>
        <taxon>Ascomycota</taxon>
        <taxon>Pezizomycotina</taxon>
        <taxon>Dothideomycetes</taxon>
        <taxon>Pleosporomycetidae</taxon>
        <taxon>Pleosporales</taxon>
        <taxon>Melanommataceae</taxon>
        <taxon>Melanomma</taxon>
    </lineage>
</organism>
<evidence type="ECO:0000313" key="2">
    <source>
        <dbReference type="EMBL" id="KAF2790101.1"/>
    </source>
</evidence>
<keyword evidence="1" id="KW-0812">Transmembrane</keyword>
<dbReference type="OrthoDB" id="3034003at2759"/>
<protein>
    <submittedName>
        <fullName evidence="2">Uncharacterized protein</fullName>
    </submittedName>
</protein>
<name>A0A6A6X1M2_9PLEO</name>
<dbReference type="EMBL" id="MU002094">
    <property type="protein sequence ID" value="KAF2790101.1"/>
    <property type="molecule type" value="Genomic_DNA"/>
</dbReference>
<dbReference type="AlphaFoldDB" id="A0A6A6X1M2"/>
<keyword evidence="3" id="KW-1185">Reference proteome</keyword>
<keyword evidence="1" id="KW-0472">Membrane</keyword>